<dbReference type="HOGENOM" id="CLU_037738_1_0_4"/>
<dbReference type="eggNOG" id="COG5338">
    <property type="taxonomic scope" value="Bacteria"/>
</dbReference>
<organism evidence="2 3">
    <name type="scientific">Janthinobacterium agaricidamnosum NBRC 102515 = DSM 9628</name>
    <dbReference type="NCBI Taxonomy" id="1349767"/>
    <lineage>
        <taxon>Bacteria</taxon>
        <taxon>Pseudomonadati</taxon>
        <taxon>Pseudomonadota</taxon>
        <taxon>Betaproteobacteria</taxon>
        <taxon>Burkholderiales</taxon>
        <taxon>Oxalobacteraceae</taxon>
        <taxon>Janthinobacterium</taxon>
    </lineage>
</organism>
<evidence type="ECO:0000256" key="1">
    <source>
        <dbReference type="SAM" id="SignalP"/>
    </source>
</evidence>
<keyword evidence="1" id="KW-0732">Signal</keyword>
<evidence type="ECO:0000313" key="2">
    <source>
        <dbReference type="EMBL" id="CDG83267.1"/>
    </source>
</evidence>
<evidence type="ECO:0000313" key="3">
    <source>
        <dbReference type="Proteomes" id="UP000027604"/>
    </source>
</evidence>
<feature type="chain" id="PRO_5004798138" description="TIGR03016 family PEP-CTERM system-associated outer membrane protein" evidence="1">
    <location>
        <begin position="23"/>
        <end position="508"/>
    </location>
</feature>
<dbReference type="AlphaFoldDB" id="W0V7M2"/>
<name>W0V7M2_9BURK</name>
<feature type="signal peptide" evidence="1">
    <location>
        <begin position="1"/>
        <end position="22"/>
    </location>
</feature>
<dbReference type="Proteomes" id="UP000027604">
    <property type="component" value="Chromosome I"/>
</dbReference>
<sequence length="508" mass="55802">MTMRHPAAGLCTLLVMTSMAPARTSAADWTVNPALRLRESYSDNILLAAPGQTRSDLITEIAPSIALIGSGPRLRIHLDYTLQKLFYRHQADTTNHQLAADAAAELLEDWLFADARAHIAQHNISAFGGQTVDNLPQGDNSTTVRTLTLSPYLRHRLRGLATAELRYTHDQLKSGNDLLSVRSDALLFQLDGDTDPRSLGWNARYDRKRTEDGLLAPVDMRKTTLSLRYPLSSKLNLFGSGGHEDEGYAANAGAASQGRFWSLGAGWYPSARSSLVASTGKRFFGNTYTLDASHRSRYTSWALSYSEDITSSPAQFSRLSPSQTASMLDQLWSGLLPDALQRRQRIIAFLRYSQALGPDAGAVNYFSHRYFLQKQFKLSMLRATGRSTFVLAFNATDRNAQTSSGIDSALLPPSELALQDRTRQTGINSGWSWRMSPRNNVNASAGYGTIASASNGRKDANLALNVGLSRTLQPKVTAAVDLRHLRHTSNRGGDYRENGVSATLTILF</sequence>
<keyword evidence="3" id="KW-1185">Reference proteome</keyword>
<dbReference type="STRING" id="1349767.GJA_2636"/>
<dbReference type="EMBL" id="HG322949">
    <property type="protein sequence ID" value="CDG83267.1"/>
    <property type="molecule type" value="Genomic_DNA"/>
</dbReference>
<evidence type="ECO:0008006" key="4">
    <source>
        <dbReference type="Google" id="ProtNLM"/>
    </source>
</evidence>
<dbReference type="PATRIC" id="fig|1349767.4.peg.4365"/>
<reference evidence="2 3" key="1">
    <citation type="journal article" date="2015" name="Genome Announc.">
        <title>Genome Sequence of Mushroom Soft-Rot Pathogen Janthinobacterium agaricidamnosum.</title>
        <authorList>
            <person name="Graupner K."/>
            <person name="Lackner G."/>
            <person name="Hertweck C."/>
        </authorList>
    </citation>
    <scope>NUCLEOTIDE SEQUENCE [LARGE SCALE GENOMIC DNA]</scope>
    <source>
        <strain evidence="3">NBRC 102515 / DSM 9628</strain>
    </source>
</reference>
<dbReference type="InterPro" id="IPR017467">
    <property type="entry name" value="CHP03016_PEP-CTERM"/>
</dbReference>
<gene>
    <name evidence="2" type="ORF">GJA_2636</name>
</gene>
<accession>W0V7M2</accession>
<dbReference type="KEGG" id="jag:GJA_2636"/>
<protein>
    <recommendedName>
        <fullName evidence="4">TIGR03016 family PEP-CTERM system-associated outer membrane protein</fullName>
    </recommendedName>
</protein>
<proteinExistence type="predicted"/>
<dbReference type="NCBIfam" id="TIGR03016">
    <property type="entry name" value="pepcterm_hypo_1"/>
    <property type="match status" value="1"/>
</dbReference>